<accession>A0A1M6MWT8</accession>
<evidence type="ECO:0000313" key="1">
    <source>
        <dbReference type="EMBL" id="SHJ87743.1"/>
    </source>
</evidence>
<reference evidence="1 2" key="1">
    <citation type="submission" date="2016-11" db="EMBL/GenBank/DDBJ databases">
        <authorList>
            <person name="Jaros S."/>
            <person name="Januszkiewicz K."/>
            <person name="Wedrychowicz H."/>
        </authorList>
    </citation>
    <scope>NUCLEOTIDE SEQUENCE [LARGE SCALE GENOMIC DNA]</scope>
    <source>
        <strain evidence="1 2">DSM 3090</strain>
    </source>
</reference>
<dbReference type="Proteomes" id="UP000183952">
    <property type="component" value="Unassembled WGS sequence"/>
</dbReference>
<organism evidence="1 2">
    <name type="scientific">Hathewaya proteolytica DSM 3090</name>
    <dbReference type="NCBI Taxonomy" id="1121331"/>
    <lineage>
        <taxon>Bacteria</taxon>
        <taxon>Bacillati</taxon>
        <taxon>Bacillota</taxon>
        <taxon>Clostridia</taxon>
        <taxon>Eubacteriales</taxon>
        <taxon>Clostridiaceae</taxon>
        <taxon>Hathewaya</taxon>
    </lineage>
</organism>
<name>A0A1M6MWT8_9CLOT</name>
<dbReference type="AlphaFoldDB" id="A0A1M6MWT8"/>
<dbReference type="EMBL" id="FRAD01000008">
    <property type="protein sequence ID" value="SHJ87743.1"/>
    <property type="molecule type" value="Genomic_DNA"/>
</dbReference>
<protein>
    <submittedName>
        <fullName evidence="1">Uncharacterized protein</fullName>
    </submittedName>
</protein>
<keyword evidence="2" id="KW-1185">Reference proteome</keyword>
<evidence type="ECO:0000313" key="2">
    <source>
        <dbReference type="Proteomes" id="UP000183952"/>
    </source>
</evidence>
<proteinExistence type="predicted"/>
<gene>
    <name evidence="1" type="ORF">SAMN02745248_01202</name>
</gene>
<sequence length="93" mass="11087">MDYWENDLNLNNYLKIGDNYSDIVSKLSLDSTEFDKEDIKQKLTYFFDDTVYDNYNRIESISTKDKDKLPVTMVLLFNDNILNRISYVYMTAD</sequence>